<dbReference type="PROSITE" id="PS50240">
    <property type="entry name" value="TRYPSIN_DOM"/>
    <property type="match status" value="1"/>
</dbReference>
<dbReference type="GO" id="GO:0004252">
    <property type="term" value="F:serine-type endopeptidase activity"/>
    <property type="evidence" value="ECO:0007669"/>
    <property type="project" value="InterPro"/>
</dbReference>
<comment type="caution">
    <text evidence="3">The sequence shown here is derived from an EMBL/GenBank/DDBJ whole genome shotgun (WGS) entry which is preliminary data.</text>
</comment>
<dbReference type="EMBL" id="BTRK01000006">
    <property type="protein sequence ID" value="GMR62758.1"/>
    <property type="molecule type" value="Genomic_DNA"/>
</dbReference>
<name>A0AAN5IDW4_9BILA</name>
<keyword evidence="1" id="KW-1015">Disulfide bond</keyword>
<feature type="non-terminal residue" evidence="3">
    <location>
        <position position="124"/>
    </location>
</feature>
<dbReference type="Pfam" id="PF00089">
    <property type="entry name" value="Trypsin"/>
    <property type="match status" value="1"/>
</dbReference>
<dbReference type="GO" id="GO:0006508">
    <property type="term" value="P:proteolysis"/>
    <property type="evidence" value="ECO:0007669"/>
    <property type="project" value="InterPro"/>
</dbReference>
<dbReference type="SUPFAM" id="SSF50494">
    <property type="entry name" value="Trypsin-like serine proteases"/>
    <property type="match status" value="1"/>
</dbReference>
<keyword evidence="4" id="KW-1185">Reference proteome</keyword>
<dbReference type="SMART" id="SM00020">
    <property type="entry name" value="Tryp_SPc"/>
    <property type="match status" value="1"/>
</dbReference>
<accession>A0AAN5IDW4</accession>
<gene>
    <name evidence="3" type="ORF">PMAYCL1PPCAC_32953</name>
</gene>
<evidence type="ECO:0000313" key="4">
    <source>
        <dbReference type="Proteomes" id="UP001328107"/>
    </source>
</evidence>
<dbReference type="AlphaFoldDB" id="A0AAN5IDW4"/>
<dbReference type="InterPro" id="IPR001254">
    <property type="entry name" value="Trypsin_dom"/>
</dbReference>
<dbReference type="PANTHER" id="PTHR24250:SF27">
    <property type="entry name" value="ELASTASE 2 LIKE"/>
    <property type="match status" value="1"/>
</dbReference>
<evidence type="ECO:0000313" key="3">
    <source>
        <dbReference type="EMBL" id="GMR62758.1"/>
    </source>
</evidence>
<evidence type="ECO:0000259" key="2">
    <source>
        <dbReference type="PROSITE" id="PS50240"/>
    </source>
</evidence>
<dbReference type="Gene3D" id="2.40.10.10">
    <property type="entry name" value="Trypsin-like serine proteases"/>
    <property type="match status" value="1"/>
</dbReference>
<organism evidence="3 4">
    <name type="scientific">Pristionchus mayeri</name>
    <dbReference type="NCBI Taxonomy" id="1317129"/>
    <lineage>
        <taxon>Eukaryota</taxon>
        <taxon>Metazoa</taxon>
        <taxon>Ecdysozoa</taxon>
        <taxon>Nematoda</taxon>
        <taxon>Chromadorea</taxon>
        <taxon>Rhabditida</taxon>
        <taxon>Rhabditina</taxon>
        <taxon>Diplogasteromorpha</taxon>
        <taxon>Diplogasteroidea</taxon>
        <taxon>Neodiplogasteridae</taxon>
        <taxon>Pristionchus</taxon>
    </lineage>
</organism>
<feature type="non-terminal residue" evidence="3">
    <location>
        <position position="1"/>
    </location>
</feature>
<proteinExistence type="predicted"/>
<dbReference type="Proteomes" id="UP001328107">
    <property type="component" value="Unassembled WGS sequence"/>
</dbReference>
<evidence type="ECO:0000256" key="1">
    <source>
        <dbReference type="ARBA" id="ARBA00023157"/>
    </source>
</evidence>
<reference evidence="4" key="1">
    <citation type="submission" date="2022-10" db="EMBL/GenBank/DDBJ databases">
        <title>Genome assembly of Pristionchus species.</title>
        <authorList>
            <person name="Yoshida K."/>
            <person name="Sommer R.J."/>
        </authorList>
    </citation>
    <scope>NUCLEOTIDE SEQUENCE [LARGE SCALE GENOMIC DNA]</scope>
    <source>
        <strain evidence="4">RS5460</strain>
    </source>
</reference>
<sequence length="124" mass="13274">TLGEHVQPVCLPDYDSSVISYPGDVWVTGWGTTDKGTNSHKLRQGDVKIIDLPTCKNQYPGTVDGKVEFCAAKLGEDTCKGDIGGPMVSEASSGGWFQFGIVSSTCLEIGTTGVYNRVSVHCNW</sequence>
<dbReference type="PANTHER" id="PTHR24250">
    <property type="entry name" value="CHYMOTRYPSIN-RELATED"/>
    <property type="match status" value="1"/>
</dbReference>
<protein>
    <recommendedName>
        <fullName evidence="2">Peptidase S1 domain-containing protein</fullName>
    </recommendedName>
</protein>
<dbReference type="InterPro" id="IPR009003">
    <property type="entry name" value="Peptidase_S1_PA"/>
</dbReference>
<feature type="domain" description="Peptidase S1" evidence="2">
    <location>
        <begin position="1"/>
        <end position="124"/>
    </location>
</feature>
<dbReference type="InterPro" id="IPR043504">
    <property type="entry name" value="Peptidase_S1_PA_chymotrypsin"/>
</dbReference>